<dbReference type="SUPFAM" id="SSF56281">
    <property type="entry name" value="Metallo-hydrolase/oxidoreductase"/>
    <property type="match status" value="1"/>
</dbReference>
<dbReference type="Proteomes" id="UP001595696">
    <property type="component" value="Unassembled WGS sequence"/>
</dbReference>
<name>A0ABV8DYY2_9NOCA</name>
<protein>
    <submittedName>
        <fullName evidence="6">MBL fold metallo-hydrolase</fullName>
    </submittedName>
</protein>
<evidence type="ECO:0000256" key="4">
    <source>
        <dbReference type="ARBA" id="ARBA00022833"/>
    </source>
</evidence>
<dbReference type="EMBL" id="JBHSAX010000019">
    <property type="protein sequence ID" value="MFC3965367.1"/>
    <property type="molecule type" value="Genomic_DNA"/>
</dbReference>
<gene>
    <name evidence="6" type="ORF">ACFO0B_25540</name>
</gene>
<organism evidence="6 7">
    <name type="scientific">Nocardia jiangsuensis</name>
    <dbReference type="NCBI Taxonomy" id="1691563"/>
    <lineage>
        <taxon>Bacteria</taxon>
        <taxon>Bacillati</taxon>
        <taxon>Actinomycetota</taxon>
        <taxon>Actinomycetes</taxon>
        <taxon>Mycobacteriales</taxon>
        <taxon>Nocardiaceae</taxon>
        <taxon>Nocardia</taxon>
    </lineage>
</organism>
<accession>A0ABV8DYY2</accession>
<dbReference type="SMART" id="SM00849">
    <property type="entry name" value="Lactamase_B"/>
    <property type="match status" value="1"/>
</dbReference>
<evidence type="ECO:0000259" key="5">
    <source>
        <dbReference type="SMART" id="SM00849"/>
    </source>
</evidence>
<feature type="domain" description="Metallo-beta-lactamase" evidence="5">
    <location>
        <begin position="16"/>
        <end position="246"/>
    </location>
</feature>
<keyword evidence="3" id="KW-0378">Hydrolase</keyword>
<sequence>MKVHHLDCGPLASGIVTHCLLVETADALVLVDSGFGTADLAEPDRRLGWTRRVLAPRLDPEHTALRQVEALGYDPRDVDHIVLTHLDYDHAGGIGDFPSARIHVHGPELRAAAAPTGSDRWRYRTAQWAHGPRWSIHERGGAEWFGFPGTVAPSGLPPELRVVPLYGHTAGHVGVAIDTGDRWLLHAGDAFVSELQLHRLLPGLLVAGAAFGVPEPRLAAARVRTLHRLAELTRLPGGPVTVFAAHDPITFARLANQPEGEPSCAGL</sequence>
<evidence type="ECO:0000256" key="2">
    <source>
        <dbReference type="ARBA" id="ARBA00022723"/>
    </source>
</evidence>
<dbReference type="InterPro" id="IPR036866">
    <property type="entry name" value="RibonucZ/Hydroxyglut_hydro"/>
</dbReference>
<dbReference type="InterPro" id="IPR001279">
    <property type="entry name" value="Metallo-B-lactamas"/>
</dbReference>
<evidence type="ECO:0000256" key="3">
    <source>
        <dbReference type="ARBA" id="ARBA00022801"/>
    </source>
</evidence>
<evidence type="ECO:0000256" key="1">
    <source>
        <dbReference type="ARBA" id="ARBA00007749"/>
    </source>
</evidence>
<proteinExistence type="inferred from homology"/>
<keyword evidence="7" id="KW-1185">Reference proteome</keyword>
<dbReference type="RefSeq" id="WP_378615115.1">
    <property type="nucleotide sequence ID" value="NZ_JBHSAX010000019.1"/>
</dbReference>
<dbReference type="PANTHER" id="PTHR42978:SF3">
    <property type="entry name" value="BLR3078 PROTEIN"/>
    <property type="match status" value="1"/>
</dbReference>
<dbReference type="PANTHER" id="PTHR42978">
    <property type="entry name" value="QUORUM-QUENCHING LACTONASE YTNP-RELATED-RELATED"/>
    <property type="match status" value="1"/>
</dbReference>
<dbReference type="Pfam" id="PF00753">
    <property type="entry name" value="Lactamase_B"/>
    <property type="match status" value="1"/>
</dbReference>
<dbReference type="Gene3D" id="3.60.15.10">
    <property type="entry name" value="Ribonuclease Z/Hydroxyacylglutathione hydrolase-like"/>
    <property type="match status" value="1"/>
</dbReference>
<comment type="similarity">
    <text evidence="1">Belongs to the metallo-beta-lactamase superfamily.</text>
</comment>
<dbReference type="InterPro" id="IPR051013">
    <property type="entry name" value="MBL_superfamily_lactonases"/>
</dbReference>
<comment type="caution">
    <text evidence="6">The sequence shown here is derived from an EMBL/GenBank/DDBJ whole genome shotgun (WGS) entry which is preliminary data.</text>
</comment>
<reference evidence="7" key="1">
    <citation type="journal article" date="2019" name="Int. J. Syst. Evol. Microbiol.">
        <title>The Global Catalogue of Microorganisms (GCM) 10K type strain sequencing project: providing services to taxonomists for standard genome sequencing and annotation.</title>
        <authorList>
            <consortium name="The Broad Institute Genomics Platform"/>
            <consortium name="The Broad Institute Genome Sequencing Center for Infectious Disease"/>
            <person name="Wu L."/>
            <person name="Ma J."/>
        </authorList>
    </citation>
    <scope>NUCLEOTIDE SEQUENCE [LARGE SCALE GENOMIC DNA]</scope>
    <source>
        <strain evidence="7">CGMCC 4.7330</strain>
    </source>
</reference>
<keyword evidence="2" id="KW-0479">Metal-binding</keyword>
<evidence type="ECO:0000313" key="7">
    <source>
        <dbReference type="Proteomes" id="UP001595696"/>
    </source>
</evidence>
<keyword evidence="4" id="KW-0862">Zinc</keyword>
<evidence type="ECO:0000313" key="6">
    <source>
        <dbReference type="EMBL" id="MFC3965367.1"/>
    </source>
</evidence>
<dbReference type="CDD" id="cd07742">
    <property type="entry name" value="metallo-hydrolase-like_MBL-fold"/>
    <property type="match status" value="1"/>
</dbReference>